<organism evidence="3 4">
    <name type="scientific">Opisthorchis felineus</name>
    <dbReference type="NCBI Taxonomy" id="147828"/>
    <lineage>
        <taxon>Eukaryota</taxon>
        <taxon>Metazoa</taxon>
        <taxon>Spiralia</taxon>
        <taxon>Lophotrochozoa</taxon>
        <taxon>Platyhelminthes</taxon>
        <taxon>Trematoda</taxon>
        <taxon>Digenea</taxon>
        <taxon>Opisthorchiida</taxon>
        <taxon>Opisthorchiata</taxon>
        <taxon>Opisthorchiidae</taxon>
        <taxon>Opisthorchis</taxon>
    </lineage>
</organism>
<reference evidence="3 4" key="1">
    <citation type="journal article" date="2019" name="BMC Genomics">
        <title>New insights from Opisthorchis felineus genome: update on genomics of the epidemiologically important liver flukes.</title>
        <authorList>
            <person name="Ershov N.I."/>
            <person name="Mordvinov V.A."/>
            <person name="Prokhortchouk E.B."/>
            <person name="Pakharukova M.Y."/>
            <person name="Gunbin K.V."/>
            <person name="Ustyantsev K."/>
            <person name="Genaev M.A."/>
            <person name="Blinov A.G."/>
            <person name="Mazur A."/>
            <person name="Boulygina E."/>
            <person name="Tsygankova S."/>
            <person name="Khrameeva E."/>
            <person name="Chekanov N."/>
            <person name="Fan G."/>
            <person name="Xiao A."/>
            <person name="Zhang H."/>
            <person name="Xu X."/>
            <person name="Yang H."/>
            <person name="Solovyev V."/>
            <person name="Lee S.M."/>
            <person name="Liu X."/>
            <person name="Afonnikov D.A."/>
            <person name="Skryabin K.G."/>
        </authorList>
    </citation>
    <scope>NUCLEOTIDE SEQUENCE [LARGE SCALE GENOMIC DNA]</scope>
    <source>
        <strain evidence="3">AK-0245</strain>
        <tissue evidence="3">Whole organism</tissue>
    </source>
</reference>
<feature type="region of interest" description="Disordered" evidence="1">
    <location>
        <begin position="403"/>
        <end position="429"/>
    </location>
</feature>
<feature type="compositionally biased region" description="Basic and acidic residues" evidence="1">
    <location>
        <begin position="83"/>
        <end position="102"/>
    </location>
</feature>
<keyword evidence="2" id="KW-0812">Transmembrane</keyword>
<keyword evidence="2" id="KW-0472">Membrane</keyword>
<comment type="caution">
    <text evidence="3">The sequence shown here is derived from an EMBL/GenBank/DDBJ whole genome shotgun (WGS) entry which is preliminary data.</text>
</comment>
<proteinExistence type="predicted"/>
<keyword evidence="4" id="KW-1185">Reference proteome</keyword>
<gene>
    <name evidence="3" type="ORF">CRM22_003258</name>
</gene>
<feature type="transmembrane region" description="Helical" evidence="2">
    <location>
        <begin position="692"/>
        <end position="715"/>
    </location>
</feature>
<evidence type="ECO:0000256" key="2">
    <source>
        <dbReference type="SAM" id="Phobius"/>
    </source>
</evidence>
<dbReference type="Proteomes" id="UP000308267">
    <property type="component" value="Unassembled WGS sequence"/>
</dbReference>
<sequence>MPYHPNQNHLIINSVKVLILIWFVSLLSINGLPRKQPSDRAGSAVYRPGAELYDAETFRRIVPVSASKPIYKSRAKRQTTLLEENHGSQEIKPGSAKEEKSVLRGASGNAPHDQNLQMDSGIPTSSSRSTSNAGYIVEMMPQDSESLQHDQWIYLRICTKPAKVSGIPRLADTFEDEIREELQHSSCVASDIGRPKFLRGQDLVITIRGEAAVSYAIVDNRLQLSSTIFSADRVKFWSVKSLDTVLIGLRPPSYLNNEVLDIHLEQPVNSKPHFQTKPYLASSTSIWSRTNRLKLLRLFGVPFPEREFHHSERSDHQLLGAQGRPKIRIHLKQILIQFTAEQRQLFIRCNKSGPIVVFDPFTVRKAVANTQTSLDTEKPVTHSSNRLRGFSMDDAYKAAEPATSINKEDQDSGSAELTQPSVDQATNTPKSNLFVRLSPGLPSMIWDSEVPEPVTVGELMDEISIHLAQKRMQSSAPDPLSLEMYLPTSSALLLPTEPITRTLVYVVSLGETVHITCQGRAKLDPIIVLYEQDAWANISQTLDKHLPSSVGTKIDHDLKAVRITWDNISEAMFNQPLRFADQLTSVKCGYHKQGHLLEPHISPAIPEDASVVQLSFTIVSPTDYHLINQWLAAKHSQTFGVQPPEKPATLKQTILQLTSAFRVDRHNFTNSFEHRHVGFWNISLSTLSAMKLVMCFITAIFIITLIILTICHYSHPRGINCSLINVACLGNSESEELPHTWNSGDQVVPRQPTFRRIWIQNILDKIRRRRSTPNNVIPGIGQLQPNSTGSNVHLAYPMGSLKPEEIVNGPEGLWNGRYRARRRPG</sequence>
<name>A0A4S2M254_OPIFE</name>
<dbReference type="OrthoDB" id="6234728at2759"/>
<evidence type="ECO:0000313" key="3">
    <source>
        <dbReference type="EMBL" id="TGZ70325.1"/>
    </source>
</evidence>
<feature type="compositionally biased region" description="Polar residues" evidence="1">
    <location>
        <begin position="412"/>
        <end position="429"/>
    </location>
</feature>
<feature type="region of interest" description="Disordered" evidence="1">
    <location>
        <begin position="78"/>
        <end position="130"/>
    </location>
</feature>
<accession>A0A4S2M254</accession>
<keyword evidence="2" id="KW-1133">Transmembrane helix</keyword>
<evidence type="ECO:0000256" key="1">
    <source>
        <dbReference type="SAM" id="MobiDB-lite"/>
    </source>
</evidence>
<protein>
    <submittedName>
        <fullName evidence="3">Uncharacterized protein</fullName>
    </submittedName>
</protein>
<evidence type="ECO:0000313" key="4">
    <source>
        <dbReference type="Proteomes" id="UP000308267"/>
    </source>
</evidence>
<dbReference type="AlphaFoldDB" id="A0A4S2M254"/>
<dbReference type="EMBL" id="SJOL01005455">
    <property type="protein sequence ID" value="TGZ70325.1"/>
    <property type="molecule type" value="Genomic_DNA"/>
</dbReference>